<protein>
    <submittedName>
        <fullName evidence="2">Uncharacterized protein</fullName>
    </submittedName>
</protein>
<name>A0A873WJC7_9CAUD</name>
<dbReference type="EMBL" id="MT701590">
    <property type="protein sequence ID" value="QPB09122.1"/>
    <property type="molecule type" value="Genomic_DNA"/>
</dbReference>
<keyword evidence="1" id="KW-0175">Coiled coil</keyword>
<organism evidence="2 3">
    <name type="scientific">Klebsiella phage Miami</name>
    <dbReference type="NCBI Taxonomy" id="2767581"/>
    <lineage>
        <taxon>Viruses</taxon>
        <taxon>Duplodnaviria</taxon>
        <taxon>Heunggongvirae</taxon>
        <taxon>Uroviricota</taxon>
        <taxon>Caudoviricetes</taxon>
        <taxon>Chimalliviridae</taxon>
        <taxon>Miamivirus</taxon>
        <taxon>Miamivirus miami</taxon>
    </lineage>
</organism>
<evidence type="ECO:0000256" key="1">
    <source>
        <dbReference type="SAM" id="Coils"/>
    </source>
</evidence>
<feature type="coiled-coil region" evidence="1">
    <location>
        <begin position="272"/>
        <end position="314"/>
    </location>
</feature>
<evidence type="ECO:0000313" key="2">
    <source>
        <dbReference type="EMBL" id="QPB09122.1"/>
    </source>
</evidence>
<evidence type="ECO:0000313" key="3">
    <source>
        <dbReference type="Proteomes" id="UP000662782"/>
    </source>
</evidence>
<dbReference type="Proteomes" id="UP000662782">
    <property type="component" value="Segment"/>
</dbReference>
<keyword evidence="3" id="KW-1185">Reference proteome</keyword>
<proteinExistence type="predicted"/>
<sequence length="446" mass="49863">MRIGNYLFQNIRTALTLLGIVFQIQTRKPTQEESDILVNGFRELDVSPAVYQENALLALQLVIKRYIEDLEASFYELSQLHGLVPKSLHSVLGELIEGIKKTNSDDLVEYFDEGLLKEHSIRSLFTPTPEDELVISEHYETLKSLYNETVTNLLDELEDTIDPSILPIIEDGVRDLNLIEFILQYFELSNYDNVSEEEMKYSQVKAKLDEIETAVISGAEEFKTLINDSPVSGMEAGFVDTVKAGIAKVVDTIKTALKTLLDFFAGRKKDAAAQIADIKEKFNKQIEDLKAAGNDKLEIDQENIKKTIDMLEKADLSEVANHFKGVNDATGAISAYTAALSDLEKLCKPDDADKQLGDTQTKLNELSGTQVNVNNDAPAEEKSTLKEVVGERTKALQEKFAEAKESVKNFIKPLSAMERLNSTLGKVIKKKSEKEEKVSGNEAWME</sequence>
<gene>
    <name evidence="2" type="ORF">CPT_Miami_027</name>
</gene>
<reference evidence="2 3" key="1">
    <citation type="submission" date="2020-07" db="EMBL/GenBank/DDBJ databases">
        <title>Complete genome sequence of Klebsiella pneumoniae phage Miami.</title>
        <authorList>
            <person name="Mora D.A."/>
            <person name="Lessor L."/>
            <person name="Gill J."/>
            <person name="Liu M."/>
        </authorList>
    </citation>
    <scope>NUCLEOTIDE SEQUENCE [LARGE SCALE GENOMIC DNA]</scope>
</reference>
<accession>A0A873WJC7</accession>